<evidence type="ECO:0000259" key="1">
    <source>
        <dbReference type="Pfam" id="PF02371"/>
    </source>
</evidence>
<name>A0ABY8PMN0_9BACT</name>
<dbReference type="InterPro" id="IPR003346">
    <property type="entry name" value="Transposase_20"/>
</dbReference>
<evidence type="ECO:0000313" key="2">
    <source>
        <dbReference type="EMBL" id="WGS63882.1"/>
    </source>
</evidence>
<dbReference type="InterPro" id="IPR047650">
    <property type="entry name" value="Transpos_IS110"/>
</dbReference>
<dbReference type="Proteomes" id="UP001232493">
    <property type="component" value="Chromosome"/>
</dbReference>
<evidence type="ECO:0000313" key="3">
    <source>
        <dbReference type="Proteomes" id="UP001232493"/>
    </source>
</evidence>
<organism evidence="2 3">
    <name type="scientific">Marinitoga aeolica</name>
    <dbReference type="NCBI Taxonomy" id="2809031"/>
    <lineage>
        <taxon>Bacteria</taxon>
        <taxon>Thermotogati</taxon>
        <taxon>Thermotogota</taxon>
        <taxon>Thermotogae</taxon>
        <taxon>Petrotogales</taxon>
        <taxon>Petrotogaceae</taxon>
        <taxon>Marinitoga</taxon>
    </lineage>
</organism>
<keyword evidence="3" id="KW-1185">Reference proteome</keyword>
<sequence>MNDFNTANFNIALAFDRIKLLKSQIDRIDKQLNLYFKRLNTTLDTIPGISVVLSMSIISEIINIDNFASDSKLSSYAGLRWDLNDSGKKTDNHKDLSKRGNKYLRYYLYQAASCAIRYDPVLKSYYKKKRAQGKSHKATVIFTARKLVRSIYYMLKNNSSYNPIELSQPSKNMVFLKDDGDN</sequence>
<accession>A0ABY8PMN0</accession>
<reference evidence="2 3" key="1">
    <citation type="submission" date="2021-02" db="EMBL/GenBank/DDBJ databases">
        <title>Characterization of Marinitoga sp. nov. str. BP5-C20A.</title>
        <authorList>
            <person name="Erauso G."/>
            <person name="Postec A."/>
        </authorList>
    </citation>
    <scope>NUCLEOTIDE SEQUENCE [LARGE SCALE GENOMIC DNA]</scope>
    <source>
        <strain evidence="2 3">BP5-C20A</strain>
    </source>
</reference>
<dbReference type="EMBL" id="CP069362">
    <property type="protein sequence ID" value="WGS63882.1"/>
    <property type="molecule type" value="Genomic_DNA"/>
</dbReference>
<protein>
    <submittedName>
        <fullName evidence="2">IS110 family transposase</fullName>
    </submittedName>
</protein>
<gene>
    <name evidence="2" type="ORF">JRV97_05740</name>
</gene>
<dbReference type="RefSeq" id="WP_280997088.1">
    <property type="nucleotide sequence ID" value="NZ_CP069362.1"/>
</dbReference>
<proteinExistence type="predicted"/>
<dbReference type="Pfam" id="PF02371">
    <property type="entry name" value="Transposase_20"/>
    <property type="match status" value="1"/>
</dbReference>
<dbReference type="PANTHER" id="PTHR33055:SF15">
    <property type="entry name" value="TRANSPOSASE-RELATED"/>
    <property type="match status" value="1"/>
</dbReference>
<dbReference type="PANTHER" id="PTHR33055">
    <property type="entry name" value="TRANSPOSASE FOR INSERTION SEQUENCE ELEMENT IS1111A"/>
    <property type="match status" value="1"/>
</dbReference>
<feature type="domain" description="Transposase IS116/IS110/IS902 C-terminal" evidence="1">
    <location>
        <begin position="42"/>
        <end position="127"/>
    </location>
</feature>